<evidence type="ECO:0000313" key="3">
    <source>
        <dbReference type="Proteomes" id="UP000481153"/>
    </source>
</evidence>
<sequence>MSGKLNVGIIGLGEMGQRMLHRLEEHNMLRVTWAWDTNPTATEASAKKFPHVNMADSAMHLMQQVDLQSVYIATPTDSHLQLTSQAVDRGLSVLCEHPLCDDGFAAYHVVERIAALEARAGVNMPLTTAPGIALAKSFFGEVHPLGKLQSVDVDIKWKQWLQQPWFRRLAARNDGSFVRQVLSEFVFPLQRVVGPLKLLGSKCTTSEGEPELGMDLTAQLKIGPVPVKMVASAEGNEEKQNFIHFEGAKGSFMLGVETRDFDVQLHNGKDFPMKTDGDALDPGWQWSDTTQDVTWQWTALIQGKPHKLASCPEALQVQKTIDAIVAADCQERSDCSTM</sequence>
<proteinExistence type="predicted"/>
<organism evidence="2 3">
    <name type="scientific">Aphanomyces euteiches</name>
    <dbReference type="NCBI Taxonomy" id="100861"/>
    <lineage>
        <taxon>Eukaryota</taxon>
        <taxon>Sar</taxon>
        <taxon>Stramenopiles</taxon>
        <taxon>Oomycota</taxon>
        <taxon>Saprolegniomycetes</taxon>
        <taxon>Saprolegniales</taxon>
        <taxon>Verrucalvaceae</taxon>
        <taxon>Aphanomyces</taxon>
    </lineage>
</organism>
<comment type="caution">
    <text evidence="2">The sequence shown here is derived from an EMBL/GenBank/DDBJ whole genome shotgun (WGS) entry which is preliminary data.</text>
</comment>
<dbReference type="Gene3D" id="3.30.360.10">
    <property type="entry name" value="Dihydrodipicolinate Reductase, domain 2"/>
    <property type="match status" value="1"/>
</dbReference>
<feature type="domain" description="Gfo/Idh/MocA-like oxidoreductase N-terminal" evidence="1">
    <location>
        <begin position="5"/>
        <end position="121"/>
    </location>
</feature>
<name>A0A6G0X1Z0_9STRA</name>
<dbReference type="InterPro" id="IPR000683">
    <property type="entry name" value="Gfo/Idh/MocA-like_OxRdtase_N"/>
</dbReference>
<dbReference type="EMBL" id="VJMJ01000119">
    <property type="protein sequence ID" value="KAF0733794.1"/>
    <property type="molecule type" value="Genomic_DNA"/>
</dbReference>
<gene>
    <name evidence="2" type="ORF">Ae201684_009362</name>
</gene>
<dbReference type="InterPro" id="IPR052515">
    <property type="entry name" value="Gfo/Idh/MocA_Oxidoreductase"/>
</dbReference>
<dbReference type="PANTHER" id="PTHR43249">
    <property type="entry name" value="UDP-N-ACETYL-2-AMINO-2-DEOXY-D-GLUCURONATE OXIDASE"/>
    <property type="match status" value="1"/>
</dbReference>
<dbReference type="SUPFAM" id="SSF51735">
    <property type="entry name" value="NAD(P)-binding Rossmann-fold domains"/>
    <property type="match status" value="1"/>
</dbReference>
<evidence type="ECO:0000259" key="1">
    <source>
        <dbReference type="Pfam" id="PF01408"/>
    </source>
</evidence>
<dbReference type="InterPro" id="IPR036291">
    <property type="entry name" value="NAD(P)-bd_dom_sf"/>
</dbReference>
<dbReference type="AlphaFoldDB" id="A0A6G0X1Z0"/>
<dbReference type="Gene3D" id="3.40.50.720">
    <property type="entry name" value="NAD(P)-binding Rossmann-like Domain"/>
    <property type="match status" value="1"/>
</dbReference>
<dbReference type="VEuPathDB" id="FungiDB:AeMF1_000554"/>
<protein>
    <recommendedName>
        <fullName evidence="1">Gfo/Idh/MocA-like oxidoreductase N-terminal domain-containing protein</fullName>
    </recommendedName>
</protein>
<evidence type="ECO:0000313" key="2">
    <source>
        <dbReference type="EMBL" id="KAF0733794.1"/>
    </source>
</evidence>
<dbReference type="Pfam" id="PF01408">
    <property type="entry name" value="GFO_IDH_MocA"/>
    <property type="match status" value="1"/>
</dbReference>
<reference evidence="2 3" key="1">
    <citation type="submission" date="2019-07" db="EMBL/GenBank/DDBJ databases">
        <title>Genomics analysis of Aphanomyces spp. identifies a new class of oomycete effector associated with host adaptation.</title>
        <authorList>
            <person name="Gaulin E."/>
        </authorList>
    </citation>
    <scope>NUCLEOTIDE SEQUENCE [LARGE SCALE GENOMIC DNA]</scope>
    <source>
        <strain evidence="2 3">ATCC 201684</strain>
    </source>
</reference>
<keyword evidence="3" id="KW-1185">Reference proteome</keyword>
<dbReference type="GO" id="GO:0000166">
    <property type="term" value="F:nucleotide binding"/>
    <property type="evidence" value="ECO:0007669"/>
    <property type="project" value="InterPro"/>
</dbReference>
<accession>A0A6G0X1Z0</accession>
<dbReference type="PANTHER" id="PTHR43249:SF1">
    <property type="entry name" value="D-GLUCOSIDE 3-DEHYDROGENASE"/>
    <property type="match status" value="1"/>
</dbReference>
<dbReference type="Proteomes" id="UP000481153">
    <property type="component" value="Unassembled WGS sequence"/>
</dbReference>